<proteinExistence type="predicted"/>
<evidence type="ECO:0000256" key="2">
    <source>
        <dbReference type="PROSITE-ProRule" id="PRU01091"/>
    </source>
</evidence>
<name>A0A0E1NRI4_YERPA</name>
<dbReference type="KEGG" id="ypa:YPA_1018"/>
<dbReference type="AlphaFoldDB" id="A0A0E1NRI4"/>
<feature type="domain" description="OmpR/PhoB-type" evidence="4">
    <location>
        <begin position="1"/>
        <end position="94"/>
    </location>
</feature>
<dbReference type="GO" id="GO:0003677">
    <property type="term" value="F:DNA binding"/>
    <property type="evidence" value="ECO:0007669"/>
    <property type="project" value="UniProtKB-UniRule"/>
</dbReference>
<evidence type="ECO:0000313" key="5">
    <source>
        <dbReference type="EMBL" id="ABG12985.1"/>
    </source>
</evidence>
<dbReference type="SMR" id="A0A0E1NRI4"/>
<feature type="transmembrane region" description="Helical" evidence="3">
    <location>
        <begin position="127"/>
        <end position="155"/>
    </location>
</feature>
<accession>A0A0E1NRI4</accession>
<organism evidence="5 6">
    <name type="scientific">Yersinia pestis bv. Antiqua (strain Antiqua)</name>
    <dbReference type="NCBI Taxonomy" id="360102"/>
    <lineage>
        <taxon>Bacteria</taxon>
        <taxon>Pseudomonadati</taxon>
        <taxon>Pseudomonadota</taxon>
        <taxon>Gammaproteobacteria</taxon>
        <taxon>Enterobacterales</taxon>
        <taxon>Yersiniaceae</taxon>
        <taxon>Yersinia</taxon>
    </lineage>
</organism>
<dbReference type="GO" id="GO:0000160">
    <property type="term" value="P:phosphorelay signal transduction system"/>
    <property type="evidence" value="ECO:0007669"/>
    <property type="project" value="InterPro"/>
</dbReference>
<dbReference type="GeneID" id="57977433"/>
<dbReference type="HOGENOM" id="CLU_1250251_0_0_6"/>
<protein>
    <submittedName>
        <fullName evidence="5">Putative regulatory protein</fullName>
    </submittedName>
</protein>
<keyword evidence="3" id="KW-0472">Membrane</keyword>
<dbReference type="InterPro" id="IPR001867">
    <property type="entry name" value="OmpR/PhoB-type_DNA-bd"/>
</dbReference>
<dbReference type="Proteomes" id="UP000001971">
    <property type="component" value="Chromosome"/>
</dbReference>
<dbReference type="SUPFAM" id="SSF46894">
    <property type="entry name" value="C-terminal effector domain of the bipartite response regulators"/>
    <property type="match status" value="1"/>
</dbReference>
<evidence type="ECO:0000256" key="3">
    <source>
        <dbReference type="SAM" id="Phobius"/>
    </source>
</evidence>
<reference evidence="5 6" key="1">
    <citation type="journal article" date="2006" name="J. Bacteriol.">
        <title>Complete genome sequence of Yersinia pestis strains Antiqua and Nepal516: evidence of gene reduction in an emerging pathogen.</title>
        <authorList>
            <person name="Chain P.S."/>
            <person name="Hu P."/>
            <person name="Malfatti S.A."/>
            <person name="Radnedge L."/>
            <person name="Larimer F."/>
            <person name="Vergez L.M."/>
            <person name="Worsham P."/>
            <person name="Chu M.C."/>
            <person name="Andersen G.L."/>
        </authorList>
    </citation>
    <scope>NUCLEOTIDE SEQUENCE [LARGE SCALE GENOMIC DNA]</scope>
    <source>
        <strain evidence="5 6">Antiqua</strain>
    </source>
</reference>
<keyword evidence="3" id="KW-1133">Transmembrane helix</keyword>
<keyword evidence="1 2" id="KW-0238">DNA-binding</keyword>
<dbReference type="SMART" id="SM00862">
    <property type="entry name" value="Trans_reg_C"/>
    <property type="match status" value="1"/>
</dbReference>
<dbReference type="RefSeq" id="WP_002208796.1">
    <property type="nucleotide sequence ID" value="NC_008150.1"/>
</dbReference>
<dbReference type="Gene3D" id="1.10.10.10">
    <property type="entry name" value="Winged helix-like DNA-binding domain superfamily/Winged helix DNA-binding domain"/>
    <property type="match status" value="1"/>
</dbReference>
<evidence type="ECO:0000259" key="4">
    <source>
        <dbReference type="PROSITE" id="PS51755"/>
    </source>
</evidence>
<dbReference type="CDD" id="cd00383">
    <property type="entry name" value="trans_reg_C"/>
    <property type="match status" value="1"/>
</dbReference>
<feature type="DNA-binding region" description="OmpR/PhoB-type" evidence="2">
    <location>
        <begin position="1"/>
        <end position="94"/>
    </location>
</feature>
<dbReference type="InterPro" id="IPR036388">
    <property type="entry name" value="WH-like_DNA-bd_sf"/>
</dbReference>
<dbReference type="PATRIC" id="fig|360102.15.peg.4086"/>
<dbReference type="EMBL" id="CP000308">
    <property type="protein sequence ID" value="ABG12985.1"/>
    <property type="molecule type" value="Genomic_DNA"/>
</dbReference>
<evidence type="ECO:0000256" key="1">
    <source>
        <dbReference type="ARBA" id="ARBA00023125"/>
    </source>
</evidence>
<keyword evidence="3" id="KW-0812">Transmembrane</keyword>
<dbReference type="GO" id="GO:0006355">
    <property type="term" value="P:regulation of DNA-templated transcription"/>
    <property type="evidence" value="ECO:0007669"/>
    <property type="project" value="InterPro"/>
</dbReference>
<dbReference type="InterPro" id="IPR016032">
    <property type="entry name" value="Sig_transdc_resp-reg_C-effctor"/>
</dbReference>
<gene>
    <name evidence="5" type="ordered locus">YPA_1018</name>
</gene>
<evidence type="ECO:0000313" key="6">
    <source>
        <dbReference type="Proteomes" id="UP000001971"/>
    </source>
</evidence>
<dbReference type="PROSITE" id="PS51755">
    <property type="entry name" value="OMPR_PHOB"/>
    <property type="match status" value="1"/>
</dbReference>
<dbReference type="Pfam" id="PF00486">
    <property type="entry name" value="Trans_reg_C"/>
    <property type="match status" value="1"/>
</dbReference>
<sequence length="214" mass="23958">MSHCVVLNKLESVLIIGDSRYALSKNEVLLLECLYLRAGDVISHDELLTTCWPDRVVSPTSLPVAIKHIRDVFRKITRSEVIKTYKNEGYSYQKDSVLIIIDDGSTEKESHSAAYTRKEKPDIPIKLVGLQILSHLNSTFFIAIMMVIIIIFFMVGGNDIVSFIDSDTNSVIITNVTTKMNGPTAGLPKVKNSMIFKDDFGLVIICDQSECKQQ</sequence>